<name>W2XU95_PHYNI</name>
<protein>
    <recommendedName>
        <fullName evidence="1">RXLR phytopathogen effector protein WY-domain domain-containing protein</fullName>
    </recommendedName>
</protein>
<dbReference type="Proteomes" id="UP000018958">
    <property type="component" value="Unassembled WGS sequence"/>
</dbReference>
<evidence type="ECO:0000313" key="3">
    <source>
        <dbReference type="Proteomes" id="UP000018958"/>
    </source>
</evidence>
<gene>
    <name evidence="2" type="ORF">F441_01224</name>
</gene>
<sequence length="178" mass="20758">MDEHPKNLFKRLRLAQSGSMRKHLNMKNLADQMQYYMFTNSPSAPPEEVLKILQLKGAIFDDNPLLQQWFRYTEMYRAKMGNKAFTESQILQVLLDAQPLAKEEQSGKLFESLKEVPDLKDIAGNLQSYLFQKIILVKEESSKSYGDSLMKPYDSWESLLKLPKSGMFIRRSMQKLKK</sequence>
<dbReference type="InterPro" id="IPR040786">
    <property type="entry name" value="RXLR_WY"/>
</dbReference>
<organism evidence="2 3">
    <name type="scientific">Phytophthora nicotianae CJ01A1</name>
    <dbReference type="NCBI Taxonomy" id="1317063"/>
    <lineage>
        <taxon>Eukaryota</taxon>
        <taxon>Sar</taxon>
        <taxon>Stramenopiles</taxon>
        <taxon>Oomycota</taxon>
        <taxon>Peronosporomycetes</taxon>
        <taxon>Peronosporales</taxon>
        <taxon>Peronosporaceae</taxon>
        <taxon>Phytophthora</taxon>
    </lineage>
</organism>
<proteinExistence type="predicted"/>
<dbReference type="EMBL" id="ANIX01000244">
    <property type="protein sequence ID" value="ETP25963.1"/>
    <property type="molecule type" value="Genomic_DNA"/>
</dbReference>
<evidence type="ECO:0000259" key="1">
    <source>
        <dbReference type="Pfam" id="PF18634"/>
    </source>
</evidence>
<dbReference type="AlphaFoldDB" id="W2XU95"/>
<evidence type="ECO:0000313" key="2">
    <source>
        <dbReference type="EMBL" id="ETP25963.1"/>
    </source>
</evidence>
<comment type="caution">
    <text evidence="2">The sequence shown here is derived from an EMBL/GenBank/DDBJ whole genome shotgun (WGS) entry which is preliminary data.</text>
</comment>
<accession>W2XU95</accession>
<dbReference type="Pfam" id="PF18634">
    <property type="entry name" value="RXLR_WY"/>
    <property type="match status" value="1"/>
</dbReference>
<reference evidence="2 3" key="1">
    <citation type="submission" date="2013-11" db="EMBL/GenBank/DDBJ databases">
        <title>The Genome Sequence of Phytophthora parasitica CJ01A1.</title>
        <authorList>
            <consortium name="The Broad Institute Genomics Platform"/>
            <person name="Russ C."/>
            <person name="Tyler B."/>
            <person name="Panabieres F."/>
            <person name="Shan W."/>
            <person name="Tripathy S."/>
            <person name="Grunwald N."/>
            <person name="Machado M."/>
            <person name="Johnson C.S."/>
            <person name="Walker B."/>
            <person name="Young S.K."/>
            <person name="Zeng Q."/>
            <person name="Gargeya S."/>
            <person name="Fitzgerald M."/>
            <person name="Haas B."/>
            <person name="Abouelleil A."/>
            <person name="Allen A.W."/>
            <person name="Alvarado L."/>
            <person name="Arachchi H.M."/>
            <person name="Berlin A.M."/>
            <person name="Chapman S.B."/>
            <person name="Gainer-Dewar J."/>
            <person name="Goldberg J."/>
            <person name="Griggs A."/>
            <person name="Gujja S."/>
            <person name="Hansen M."/>
            <person name="Howarth C."/>
            <person name="Imamovic A."/>
            <person name="Ireland A."/>
            <person name="Larimer J."/>
            <person name="McCowan C."/>
            <person name="Murphy C."/>
            <person name="Pearson M."/>
            <person name="Poon T.W."/>
            <person name="Priest M."/>
            <person name="Roberts A."/>
            <person name="Saif S."/>
            <person name="Shea T."/>
            <person name="Sisk P."/>
            <person name="Sykes S."/>
            <person name="Wortman J."/>
            <person name="Nusbaum C."/>
            <person name="Birren B."/>
        </authorList>
    </citation>
    <scope>NUCLEOTIDE SEQUENCE [LARGE SCALE GENOMIC DNA]</scope>
    <source>
        <strain evidence="2 3">CJ01A1</strain>
    </source>
</reference>
<feature type="domain" description="RXLR phytopathogen effector protein WY-domain" evidence="1">
    <location>
        <begin position="75"/>
        <end position="127"/>
    </location>
</feature>